<sequence length="429" mass="48951">MVRKKGKGKAKEGSSALPPEIMEEQAESGSEESAAAGSGRKKRKRLRRTGKEVQADKRVEWKEGVMKRRFKNERQVKAKSIGTDHLVIQRIQSKGMKFWTRKLEGYNAVCVIEFYQNMRTPPAGFETSNTARICSKVGGKDIRIDPSVIANYLGYQRPAPEKLNYPRGGKIDDGLINNVLYANPKNATIPHFVGGFRDDIRVLNAAFHHNLYPRGLEYKPSRKSGELMYVFMNSKLVVDWAKFIFNQLVDFKNDTISSARMHFPCMITTICKQQVVKGNDYKKMERLDPGPITSTFLKKSKSRSSAPKESSKAFLTTKPAPKEKKVSLLNKLFLQNVAILKCLWKSEEKRKKDKKERRQLAREVGQLKHELHWHTKYIEGENEEEGVTYVAPPQEELVDSSVDEEEEENGTEEDSEEEDEEGDGDDVED</sequence>
<feature type="region of interest" description="Disordered" evidence="1">
    <location>
        <begin position="1"/>
        <end position="54"/>
    </location>
</feature>
<evidence type="ECO:0000313" key="3">
    <source>
        <dbReference type="EMBL" id="KAG5564849.1"/>
    </source>
</evidence>
<feature type="region of interest" description="Disordered" evidence="1">
    <location>
        <begin position="377"/>
        <end position="429"/>
    </location>
</feature>
<proteinExistence type="predicted"/>
<dbReference type="EMBL" id="JACTNZ010000001">
    <property type="protein sequence ID" value="KAG5564849.1"/>
    <property type="molecule type" value="Genomic_DNA"/>
</dbReference>
<dbReference type="Pfam" id="PF20167">
    <property type="entry name" value="Transposase_32"/>
    <property type="match status" value="1"/>
</dbReference>
<gene>
    <name evidence="3" type="ORF">RHGRI_000893</name>
</gene>
<feature type="compositionally biased region" description="Basic residues" evidence="1">
    <location>
        <begin position="39"/>
        <end position="48"/>
    </location>
</feature>
<feature type="compositionally biased region" description="Acidic residues" evidence="1">
    <location>
        <begin position="21"/>
        <end position="30"/>
    </location>
</feature>
<feature type="region of interest" description="Disordered" evidence="1">
    <location>
        <begin position="292"/>
        <end position="317"/>
    </location>
</feature>
<keyword evidence="4" id="KW-1185">Reference proteome</keyword>
<protein>
    <recommendedName>
        <fullName evidence="2">Putative plant transposon protein domain-containing protein</fullName>
    </recommendedName>
</protein>
<reference evidence="3" key="1">
    <citation type="submission" date="2020-08" db="EMBL/GenBank/DDBJ databases">
        <title>Plant Genome Project.</title>
        <authorList>
            <person name="Zhang R.-G."/>
        </authorList>
    </citation>
    <scope>NUCLEOTIDE SEQUENCE</scope>
    <source>
        <strain evidence="3">WSP0</strain>
        <tissue evidence="3">Leaf</tissue>
    </source>
</reference>
<feature type="domain" description="Putative plant transposon protein" evidence="2">
    <location>
        <begin position="95"/>
        <end position="276"/>
    </location>
</feature>
<organism evidence="3 4">
    <name type="scientific">Rhododendron griersonianum</name>
    <dbReference type="NCBI Taxonomy" id="479676"/>
    <lineage>
        <taxon>Eukaryota</taxon>
        <taxon>Viridiplantae</taxon>
        <taxon>Streptophyta</taxon>
        <taxon>Embryophyta</taxon>
        <taxon>Tracheophyta</taxon>
        <taxon>Spermatophyta</taxon>
        <taxon>Magnoliopsida</taxon>
        <taxon>eudicotyledons</taxon>
        <taxon>Gunneridae</taxon>
        <taxon>Pentapetalae</taxon>
        <taxon>asterids</taxon>
        <taxon>Ericales</taxon>
        <taxon>Ericaceae</taxon>
        <taxon>Ericoideae</taxon>
        <taxon>Rhodoreae</taxon>
        <taxon>Rhododendron</taxon>
    </lineage>
</organism>
<comment type="caution">
    <text evidence="3">The sequence shown here is derived from an EMBL/GenBank/DDBJ whole genome shotgun (WGS) entry which is preliminary data.</text>
</comment>
<dbReference type="AlphaFoldDB" id="A0AAV6LLD9"/>
<evidence type="ECO:0000313" key="4">
    <source>
        <dbReference type="Proteomes" id="UP000823749"/>
    </source>
</evidence>
<evidence type="ECO:0000259" key="2">
    <source>
        <dbReference type="Pfam" id="PF20167"/>
    </source>
</evidence>
<name>A0AAV6LLD9_9ERIC</name>
<feature type="compositionally biased region" description="Acidic residues" evidence="1">
    <location>
        <begin position="396"/>
        <end position="429"/>
    </location>
</feature>
<dbReference type="Proteomes" id="UP000823749">
    <property type="component" value="Chromosome 1"/>
</dbReference>
<dbReference type="InterPro" id="IPR046796">
    <property type="entry name" value="Transposase_32_dom"/>
</dbReference>
<evidence type="ECO:0000256" key="1">
    <source>
        <dbReference type="SAM" id="MobiDB-lite"/>
    </source>
</evidence>
<accession>A0AAV6LLD9</accession>